<accession>A0A7V7PP74</accession>
<comment type="caution">
    <text evidence="5">The sequence shown here is derived from an EMBL/GenBank/DDBJ whole genome shotgun (WGS) entry which is preliminary data.</text>
</comment>
<evidence type="ECO:0000313" key="5">
    <source>
        <dbReference type="EMBL" id="KAB0679732.1"/>
    </source>
</evidence>
<feature type="signal peptide" evidence="3">
    <location>
        <begin position="1"/>
        <end position="28"/>
    </location>
</feature>
<dbReference type="CDD" id="cd06314">
    <property type="entry name" value="PBP1_tmGBP"/>
    <property type="match status" value="1"/>
</dbReference>
<evidence type="ECO:0000256" key="1">
    <source>
        <dbReference type="ARBA" id="ARBA00004418"/>
    </source>
</evidence>
<dbReference type="GO" id="GO:0030288">
    <property type="term" value="C:outer membrane-bounded periplasmic space"/>
    <property type="evidence" value="ECO:0007669"/>
    <property type="project" value="TreeGrafter"/>
</dbReference>
<gene>
    <name evidence="5" type="ORF">F6X38_10905</name>
</gene>
<comment type="subcellular location">
    <subcellularLocation>
        <location evidence="1">Periplasm</location>
    </subcellularLocation>
</comment>
<name>A0A7V7PP74_9HYPH</name>
<dbReference type="InterPro" id="IPR028082">
    <property type="entry name" value="Peripla_BP_I"/>
</dbReference>
<keyword evidence="3" id="KW-0732">Signal</keyword>
<evidence type="ECO:0000256" key="2">
    <source>
        <dbReference type="ARBA" id="ARBA00007639"/>
    </source>
</evidence>
<evidence type="ECO:0000259" key="4">
    <source>
        <dbReference type="Pfam" id="PF13407"/>
    </source>
</evidence>
<dbReference type="Proteomes" id="UP000432089">
    <property type="component" value="Unassembled WGS sequence"/>
</dbReference>
<dbReference type="EMBL" id="VZDO01000008">
    <property type="protein sequence ID" value="KAB0679732.1"/>
    <property type="molecule type" value="Genomic_DNA"/>
</dbReference>
<organism evidence="5 6">
    <name type="scientific">Plantimonas leprariae</name>
    <dbReference type="NCBI Taxonomy" id="2615207"/>
    <lineage>
        <taxon>Bacteria</taxon>
        <taxon>Pseudomonadati</taxon>
        <taxon>Pseudomonadota</taxon>
        <taxon>Alphaproteobacteria</taxon>
        <taxon>Hyphomicrobiales</taxon>
        <taxon>Aurantimonadaceae</taxon>
        <taxon>Plantimonas</taxon>
    </lineage>
</organism>
<dbReference type="PROSITE" id="PS51257">
    <property type="entry name" value="PROKAR_LIPOPROTEIN"/>
    <property type="match status" value="1"/>
</dbReference>
<dbReference type="Gene3D" id="3.40.50.2300">
    <property type="match status" value="2"/>
</dbReference>
<dbReference type="RefSeq" id="WP_150969834.1">
    <property type="nucleotide sequence ID" value="NZ_VZDO01000008.1"/>
</dbReference>
<keyword evidence="6" id="KW-1185">Reference proteome</keyword>
<dbReference type="InterPro" id="IPR025997">
    <property type="entry name" value="SBP_2_dom"/>
</dbReference>
<dbReference type="SUPFAM" id="SSF53822">
    <property type="entry name" value="Periplasmic binding protein-like I"/>
    <property type="match status" value="1"/>
</dbReference>
<evidence type="ECO:0000313" key="6">
    <source>
        <dbReference type="Proteomes" id="UP000432089"/>
    </source>
</evidence>
<dbReference type="PANTHER" id="PTHR30036">
    <property type="entry name" value="D-XYLOSE-BINDING PERIPLASMIC PROTEIN"/>
    <property type="match status" value="1"/>
</dbReference>
<feature type="domain" description="Periplasmic binding protein" evidence="4">
    <location>
        <begin position="33"/>
        <end position="312"/>
    </location>
</feature>
<reference evidence="5 6" key="1">
    <citation type="submission" date="2019-09" db="EMBL/GenBank/DDBJ databases">
        <title>YIM 132180 draft genome.</title>
        <authorList>
            <person name="Zhang K."/>
        </authorList>
    </citation>
    <scope>NUCLEOTIDE SEQUENCE [LARGE SCALE GENOMIC DNA]</scope>
    <source>
        <strain evidence="5 6">YIM 132180</strain>
    </source>
</reference>
<dbReference type="PANTHER" id="PTHR30036:SF7">
    <property type="entry name" value="ABC TRANSPORTER PERIPLASMIC-BINDING PROTEIN YPHF"/>
    <property type="match status" value="1"/>
</dbReference>
<dbReference type="GO" id="GO:0030246">
    <property type="term" value="F:carbohydrate binding"/>
    <property type="evidence" value="ECO:0007669"/>
    <property type="project" value="TreeGrafter"/>
</dbReference>
<feature type="chain" id="PRO_5030942330" evidence="3">
    <location>
        <begin position="29"/>
        <end position="338"/>
    </location>
</feature>
<dbReference type="Pfam" id="PF13407">
    <property type="entry name" value="Peripla_BP_4"/>
    <property type="match status" value="1"/>
</dbReference>
<proteinExistence type="inferred from homology"/>
<evidence type="ECO:0000256" key="3">
    <source>
        <dbReference type="SAM" id="SignalP"/>
    </source>
</evidence>
<dbReference type="AlphaFoldDB" id="A0A7V7PP74"/>
<protein>
    <submittedName>
        <fullName evidence="5">Sugar ABC transporter substrate-binding protein</fullName>
    </submittedName>
</protein>
<comment type="similarity">
    <text evidence="2">Belongs to the bacterial solute-binding protein 2 family.</text>
</comment>
<sequence length="338" mass="35832">MSIGKTIAAATATVACLAGSLGAAPARAAEREFALVFKVLNNAFSPPIDAGCQAAAKKLGDVKCTYIGPTEYDEAKQVQLAQDVITRGVDGLGISAGNPKAMARILKMANAANIPVVTFDTDVLPEDAKLRATYIGTDNYEFGKVLAEKLLETGKKGGRVCIQSGAPASENLNGRIQGIRDTLAGTTKDKPAGALKDTNGWTEPAGCPVYNNDDINLAAQQVRDVMTSNPDLDAFIAVGGWAQYAPQAYTQTMEPLKDRLDKKQLVVVFGDNFGPQLPLLAKGLSHFNVGQRPYDMGYETIMSLDKLTKGEKVEPMIITGTEVCTPENAQTTCGKSVN</sequence>
<dbReference type="InterPro" id="IPR050555">
    <property type="entry name" value="Bact_Solute-Bind_Prot2"/>
</dbReference>